<organism evidence="3 6">
    <name type="scientific">Leptospira adleri</name>
    <dbReference type="NCBI Taxonomy" id="2023186"/>
    <lineage>
        <taxon>Bacteria</taxon>
        <taxon>Pseudomonadati</taxon>
        <taxon>Spirochaetota</taxon>
        <taxon>Spirochaetia</taxon>
        <taxon>Leptospirales</taxon>
        <taxon>Leptospiraceae</taxon>
        <taxon>Leptospira</taxon>
    </lineage>
</organism>
<name>A0A2M9YUN0_9LEPT</name>
<reference evidence="5 6" key="1">
    <citation type="submission" date="2017-07" db="EMBL/GenBank/DDBJ databases">
        <title>Leptospira spp. isolated from tropical soils.</title>
        <authorList>
            <person name="Thibeaux R."/>
            <person name="Iraola G."/>
            <person name="Ferres I."/>
            <person name="Bierque E."/>
            <person name="Girault D."/>
            <person name="Soupe-Gilbert M.-E."/>
            <person name="Picardeau M."/>
            <person name="Goarant C."/>
        </authorList>
    </citation>
    <scope>NUCLEOTIDE SEQUENCE [LARGE SCALE GENOMIC DNA]</scope>
    <source>
        <strain evidence="3 6">FH2-B-C1</strain>
        <strain evidence="4 5">FH2-B-D1</strain>
    </source>
</reference>
<gene>
    <name evidence="4" type="ORF">CH376_19240</name>
    <name evidence="3" type="ORF">CH380_01695</name>
</gene>
<evidence type="ECO:0000313" key="4">
    <source>
        <dbReference type="EMBL" id="PJZ60287.1"/>
    </source>
</evidence>
<feature type="domain" description="Methyl-accepting transducer" evidence="2">
    <location>
        <begin position="1"/>
        <end position="80"/>
    </location>
</feature>
<accession>A0A2M9YUN0</accession>
<dbReference type="Gene3D" id="1.10.287.950">
    <property type="entry name" value="Methyl-accepting chemotaxis protein"/>
    <property type="match status" value="1"/>
</dbReference>
<dbReference type="SUPFAM" id="SSF58104">
    <property type="entry name" value="Methyl-accepting chemotaxis protein (MCP) signaling domain"/>
    <property type="match status" value="1"/>
</dbReference>
<comment type="caution">
    <text evidence="3">The sequence shown here is derived from an EMBL/GenBank/DDBJ whole genome shotgun (WGS) entry which is preliminary data.</text>
</comment>
<dbReference type="EMBL" id="NPDV01000001">
    <property type="protein sequence ID" value="PJZ55244.1"/>
    <property type="molecule type" value="Genomic_DNA"/>
</dbReference>
<dbReference type="RefSeq" id="WP_100783981.1">
    <property type="nucleotide sequence ID" value="NZ_NPDU01000069.1"/>
</dbReference>
<dbReference type="AlphaFoldDB" id="A0A2M9YUN0"/>
<evidence type="ECO:0000256" key="1">
    <source>
        <dbReference type="PROSITE-ProRule" id="PRU00284"/>
    </source>
</evidence>
<sequence>MEKELLRKTASINEDVKTISSLAFGIRVKALNSIILSVHAGIAARGFGVVAQEIIVFSKATSKTTEELTKVMYSLSREASFQVKNRIAFEKAKKIENYGNKSKALLQMIESFESKERNFEKATLSIQNAMVHRTKNLIRQCLDGKVISLQAKIESEYIGVNKAKAGDVAEKFSAAIDSIENLAKKVLDGWKNEKNGNDIFQSRL</sequence>
<dbReference type="GO" id="GO:0007165">
    <property type="term" value="P:signal transduction"/>
    <property type="evidence" value="ECO:0007669"/>
    <property type="project" value="UniProtKB-KW"/>
</dbReference>
<keyword evidence="5" id="KW-1185">Reference proteome</keyword>
<dbReference type="GO" id="GO:0016020">
    <property type="term" value="C:membrane"/>
    <property type="evidence" value="ECO:0007669"/>
    <property type="project" value="InterPro"/>
</dbReference>
<dbReference type="Proteomes" id="UP000232149">
    <property type="component" value="Unassembled WGS sequence"/>
</dbReference>
<evidence type="ECO:0000313" key="3">
    <source>
        <dbReference type="EMBL" id="PJZ55244.1"/>
    </source>
</evidence>
<dbReference type="Proteomes" id="UP000232188">
    <property type="component" value="Unassembled WGS sequence"/>
</dbReference>
<evidence type="ECO:0000259" key="2">
    <source>
        <dbReference type="PROSITE" id="PS50111"/>
    </source>
</evidence>
<dbReference type="InterPro" id="IPR004089">
    <property type="entry name" value="MCPsignal_dom"/>
</dbReference>
<evidence type="ECO:0000313" key="5">
    <source>
        <dbReference type="Proteomes" id="UP000232149"/>
    </source>
</evidence>
<protein>
    <recommendedName>
        <fullName evidence="2">Methyl-accepting transducer domain-containing protein</fullName>
    </recommendedName>
</protein>
<keyword evidence="1" id="KW-0807">Transducer</keyword>
<proteinExistence type="predicted"/>
<dbReference type="EMBL" id="NPDU01000069">
    <property type="protein sequence ID" value="PJZ60287.1"/>
    <property type="molecule type" value="Genomic_DNA"/>
</dbReference>
<evidence type="ECO:0000313" key="6">
    <source>
        <dbReference type="Proteomes" id="UP000232188"/>
    </source>
</evidence>
<dbReference type="PROSITE" id="PS50111">
    <property type="entry name" value="CHEMOTAXIS_TRANSDUC_2"/>
    <property type="match status" value="1"/>
</dbReference>